<dbReference type="InterPro" id="IPR029602">
    <property type="entry name" value="IFT74"/>
</dbReference>
<name>A0A922I6S2_DERFA</name>
<feature type="compositionally biased region" description="Polar residues" evidence="2">
    <location>
        <begin position="13"/>
        <end position="26"/>
    </location>
</feature>
<dbReference type="Proteomes" id="UP000790347">
    <property type="component" value="Unassembled WGS sequence"/>
</dbReference>
<reference evidence="3" key="1">
    <citation type="submission" date="2013-05" db="EMBL/GenBank/DDBJ databases">
        <authorList>
            <person name="Yim A.K.Y."/>
            <person name="Chan T.F."/>
            <person name="Ji K.M."/>
            <person name="Liu X.Y."/>
            <person name="Zhou J.W."/>
            <person name="Li R.Q."/>
            <person name="Yang K.Y."/>
            <person name="Li J."/>
            <person name="Li M."/>
            <person name="Law P.T.W."/>
            <person name="Wu Y.L."/>
            <person name="Cai Z.L."/>
            <person name="Qin H."/>
            <person name="Bao Y."/>
            <person name="Leung R.K.K."/>
            <person name="Ng P.K.S."/>
            <person name="Zou J."/>
            <person name="Zhong X.J."/>
            <person name="Ran P.X."/>
            <person name="Zhong N.S."/>
            <person name="Liu Z.G."/>
            <person name="Tsui S.K.W."/>
        </authorList>
    </citation>
    <scope>NUCLEOTIDE SEQUENCE</scope>
    <source>
        <strain evidence="3">Derf</strain>
        <tissue evidence="3">Whole organism</tissue>
    </source>
</reference>
<sequence length="523" mass="61778">METVKSARPLTSRPLTSAHQNVTNTGLIAPKSSRSKTALRRQIQDKSYFIGLLRMKINELNAENNSLLRECEIMTKEEARIGVYRQKAETLARELNELTLELMTYNEFVDRTRIDEEMSAVKDDTNEIKHENDALIANLENDYAKLRDVENAIKRNDEKLKEVQKLINIVRNKFSETQIKEFDLMQTMNNELTKECHLLEQEISLWRTKKNEIEEKTVRDGNLLKMELIKAISKLRNLEKQKNKLLNDEDSEENKRKHLLAQVKRDNNYINSLTNKMEQLNVSQNQIKSEIEFYKDGDKLRKFSDLRQQDKIFDDFMIEYNNRKQTLIDELETINHEINDTTNKLSRYLKYLNMIKRIRNETNTVYDMSNEIIIQKRKLELEIYKNSQTKEKAEQEKQTLTARISKLKEGINSYSDVTGLKSKVESKLETVKQNSERIHNTIQALNVDKDKMASETREIQLKMEKDDVYQQIIKLEKQLSEILTVNNKLKENDNSQMIGEMKAMMLENDFEYDVANKTHVYYY</sequence>
<protein>
    <submittedName>
        <fullName evidence="3">Intraflagellar transport protein 74</fullName>
    </submittedName>
</protein>
<dbReference type="GO" id="GO:0030992">
    <property type="term" value="C:intraciliary transport particle B"/>
    <property type="evidence" value="ECO:0007669"/>
    <property type="project" value="InterPro"/>
</dbReference>
<dbReference type="AlphaFoldDB" id="A0A922I6S2"/>
<dbReference type="EMBL" id="ASGP02000001">
    <property type="protein sequence ID" value="KAH9526447.1"/>
    <property type="molecule type" value="Genomic_DNA"/>
</dbReference>
<keyword evidence="1" id="KW-0175">Coiled coil</keyword>
<dbReference type="PANTHER" id="PTHR31432:SF0">
    <property type="entry name" value="INTRAFLAGELLAR TRANSPORT PROTEIN 74 HOMOLOG"/>
    <property type="match status" value="1"/>
</dbReference>
<evidence type="ECO:0000313" key="3">
    <source>
        <dbReference type="EMBL" id="KAH9526447.1"/>
    </source>
</evidence>
<feature type="coiled-coil region" evidence="1">
    <location>
        <begin position="376"/>
        <end position="410"/>
    </location>
</feature>
<dbReference type="GO" id="GO:0048487">
    <property type="term" value="F:beta-tubulin binding"/>
    <property type="evidence" value="ECO:0007669"/>
    <property type="project" value="InterPro"/>
</dbReference>
<evidence type="ECO:0000256" key="2">
    <source>
        <dbReference type="SAM" id="MobiDB-lite"/>
    </source>
</evidence>
<accession>A0A922I6S2</accession>
<dbReference type="GO" id="GO:0005929">
    <property type="term" value="C:cilium"/>
    <property type="evidence" value="ECO:0007669"/>
    <property type="project" value="TreeGrafter"/>
</dbReference>
<gene>
    <name evidence="3" type="primary">IFT74</name>
    <name evidence="3" type="ORF">DERF_000539</name>
</gene>
<keyword evidence="4" id="KW-1185">Reference proteome</keyword>
<dbReference type="PANTHER" id="PTHR31432">
    <property type="entry name" value="INTRAFLAGELLAR TRANSPORT PROTEIN 74 HOMOLOG"/>
    <property type="match status" value="1"/>
</dbReference>
<feature type="region of interest" description="Disordered" evidence="2">
    <location>
        <begin position="1"/>
        <end position="33"/>
    </location>
</feature>
<organism evidence="3 4">
    <name type="scientific">Dermatophagoides farinae</name>
    <name type="common">American house dust mite</name>
    <dbReference type="NCBI Taxonomy" id="6954"/>
    <lineage>
        <taxon>Eukaryota</taxon>
        <taxon>Metazoa</taxon>
        <taxon>Ecdysozoa</taxon>
        <taxon>Arthropoda</taxon>
        <taxon>Chelicerata</taxon>
        <taxon>Arachnida</taxon>
        <taxon>Acari</taxon>
        <taxon>Acariformes</taxon>
        <taxon>Sarcoptiformes</taxon>
        <taxon>Astigmata</taxon>
        <taxon>Psoroptidia</taxon>
        <taxon>Analgoidea</taxon>
        <taxon>Pyroglyphidae</taxon>
        <taxon>Dermatophagoidinae</taxon>
        <taxon>Dermatophagoides</taxon>
    </lineage>
</organism>
<feature type="coiled-coil region" evidence="1">
    <location>
        <begin position="50"/>
        <end position="101"/>
    </location>
</feature>
<dbReference type="GO" id="GO:0035735">
    <property type="term" value="P:intraciliary transport involved in cilium assembly"/>
    <property type="evidence" value="ECO:0007669"/>
    <property type="project" value="TreeGrafter"/>
</dbReference>
<reference evidence="3" key="2">
    <citation type="journal article" date="2022" name="Res Sq">
        <title>Comparative Genomics Reveals Insights into the Divergent Evolution of Astigmatic Mites and Household Pest Adaptations.</title>
        <authorList>
            <person name="Xiong Q."/>
            <person name="Wan A.T.-Y."/>
            <person name="Liu X.-Y."/>
            <person name="Fung C.S.-H."/>
            <person name="Xiao X."/>
            <person name="Malainual N."/>
            <person name="Hou J."/>
            <person name="Wang L."/>
            <person name="Wang M."/>
            <person name="Yang K."/>
            <person name="Cui Y."/>
            <person name="Leung E."/>
            <person name="Nong W."/>
            <person name="Shin S.-K."/>
            <person name="Au S."/>
            <person name="Jeong K.Y."/>
            <person name="Chew F.T."/>
            <person name="Hui J."/>
            <person name="Leung T.F."/>
            <person name="Tungtrongchitr A."/>
            <person name="Zhong N."/>
            <person name="Liu Z."/>
            <person name="Tsui S."/>
        </authorList>
    </citation>
    <scope>NUCLEOTIDE SEQUENCE</scope>
    <source>
        <strain evidence="3">Derf</strain>
        <tissue evidence="3">Whole organism</tissue>
    </source>
</reference>
<feature type="coiled-coil region" evidence="1">
    <location>
        <begin position="136"/>
        <end position="290"/>
    </location>
</feature>
<proteinExistence type="predicted"/>
<comment type="caution">
    <text evidence="3">The sequence shown here is derived from an EMBL/GenBank/DDBJ whole genome shotgun (WGS) entry which is preliminary data.</text>
</comment>
<evidence type="ECO:0000313" key="4">
    <source>
        <dbReference type="Proteomes" id="UP000790347"/>
    </source>
</evidence>
<evidence type="ECO:0000256" key="1">
    <source>
        <dbReference type="SAM" id="Coils"/>
    </source>
</evidence>
<feature type="coiled-coil region" evidence="1">
    <location>
        <begin position="317"/>
        <end position="344"/>
    </location>
</feature>